<feature type="compositionally biased region" description="Low complexity" evidence="1">
    <location>
        <begin position="96"/>
        <end position="107"/>
    </location>
</feature>
<proteinExistence type="predicted"/>
<reference evidence="3" key="1">
    <citation type="submission" date="2016-11" db="UniProtKB">
        <authorList>
            <consortium name="WormBaseParasite"/>
        </authorList>
    </citation>
    <scope>IDENTIFICATION</scope>
</reference>
<evidence type="ECO:0000256" key="1">
    <source>
        <dbReference type="SAM" id="MobiDB-lite"/>
    </source>
</evidence>
<keyword evidence="2" id="KW-1185">Reference proteome</keyword>
<sequence length="152" mass="17078">MKANNQTKNNSKYENEDNNVISVPLGAWMQRGRGGQYPHFNSPFEQSSVVGPGDGAATFISTHRGRNDCTWAGAYTSKSQIYNSRGNKPYYGRNRGQGYMYRGGSSSRGEKTDFMVRGPKQFNIRDYVIPAMTENPWAKLEAQFEAERASTE</sequence>
<accession>A0A1I7XSY5</accession>
<name>A0A1I7XSY5_HETBA</name>
<dbReference type="WBParaSite" id="Hba_20602">
    <property type="protein sequence ID" value="Hba_20602"/>
    <property type="gene ID" value="Hba_20602"/>
</dbReference>
<evidence type="ECO:0000313" key="3">
    <source>
        <dbReference type="WBParaSite" id="Hba_20602"/>
    </source>
</evidence>
<protein>
    <submittedName>
        <fullName evidence="3">Uncharacterized protein</fullName>
    </submittedName>
</protein>
<evidence type="ECO:0000313" key="2">
    <source>
        <dbReference type="Proteomes" id="UP000095283"/>
    </source>
</evidence>
<dbReference type="AlphaFoldDB" id="A0A1I7XSY5"/>
<dbReference type="Proteomes" id="UP000095283">
    <property type="component" value="Unplaced"/>
</dbReference>
<feature type="region of interest" description="Disordered" evidence="1">
    <location>
        <begin position="85"/>
        <end position="113"/>
    </location>
</feature>
<organism evidence="2 3">
    <name type="scientific">Heterorhabditis bacteriophora</name>
    <name type="common">Entomopathogenic nematode worm</name>
    <dbReference type="NCBI Taxonomy" id="37862"/>
    <lineage>
        <taxon>Eukaryota</taxon>
        <taxon>Metazoa</taxon>
        <taxon>Ecdysozoa</taxon>
        <taxon>Nematoda</taxon>
        <taxon>Chromadorea</taxon>
        <taxon>Rhabditida</taxon>
        <taxon>Rhabditina</taxon>
        <taxon>Rhabditomorpha</taxon>
        <taxon>Strongyloidea</taxon>
        <taxon>Heterorhabditidae</taxon>
        <taxon>Heterorhabditis</taxon>
    </lineage>
</organism>